<dbReference type="NCBIfam" id="TIGR01614">
    <property type="entry name" value="PME_inhib"/>
    <property type="match status" value="1"/>
</dbReference>
<dbReference type="InterPro" id="IPR006501">
    <property type="entry name" value="Pectinesterase_inhib_dom"/>
</dbReference>
<dbReference type="Proteomes" id="UP000504609">
    <property type="component" value="Unplaced"/>
</dbReference>
<feature type="chain" id="PRO_5026861590" evidence="4">
    <location>
        <begin position="28"/>
        <end position="179"/>
    </location>
</feature>
<dbReference type="InterPro" id="IPR034086">
    <property type="entry name" value="PMEI_plant"/>
</dbReference>
<keyword evidence="6" id="KW-1185">Reference proteome</keyword>
<accession>A0A6J1EQC5</accession>
<evidence type="ECO:0000259" key="5">
    <source>
        <dbReference type="SMART" id="SM00856"/>
    </source>
</evidence>
<dbReference type="InterPro" id="IPR035513">
    <property type="entry name" value="Invertase/methylesterase_inhib"/>
</dbReference>
<evidence type="ECO:0000256" key="4">
    <source>
        <dbReference type="SAM" id="SignalP"/>
    </source>
</evidence>
<evidence type="ECO:0000313" key="6">
    <source>
        <dbReference type="Proteomes" id="UP000504609"/>
    </source>
</evidence>
<dbReference type="SUPFAM" id="SSF101148">
    <property type="entry name" value="Plant invertase/pectin methylesterase inhibitor"/>
    <property type="match status" value="1"/>
</dbReference>
<feature type="signal peptide" evidence="4">
    <location>
        <begin position="1"/>
        <end position="27"/>
    </location>
</feature>
<dbReference type="InterPro" id="IPR052421">
    <property type="entry name" value="PCW_Enzyme_Inhibitor"/>
</dbReference>
<dbReference type="SMART" id="SM00856">
    <property type="entry name" value="PMEI"/>
    <property type="match status" value="1"/>
</dbReference>
<proteinExistence type="inferred from homology"/>
<gene>
    <name evidence="7" type="primary">LOC111434861</name>
</gene>
<dbReference type="FunFam" id="1.20.140.40:FF:000008">
    <property type="entry name" value="Invertase/pectin methylesterase inhibitor family protein"/>
    <property type="match status" value="1"/>
</dbReference>
<dbReference type="CDD" id="cd15797">
    <property type="entry name" value="PMEI"/>
    <property type="match status" value="1"/>
</dbReference>
<dbReference type="Gene3D" id="1.20.140.40">
    <property type="entry name" value="Invertase/pectin methylesterase inhibitor family protein"/>
    <property type="match status" value="1"/>
</dbReference>
<comment type="similarity">
    <text evidence="3">Belongs to the PMEI family.</text>
</comment>
<evidence type="ECO:0000256" key="3">
    <source>
        <dbReference type="ARBA" id="ARBA00038471"/>
    </source>
</evidence>
<dbReference type="AlphaFoldDB" id="A0A6J1EQC5"/>
<organism evidence="6 7">
    <name type="scientific">Cucurbita moschata</name>
    <name type="common">Winter crookneck squash</name>
    <name type="synonym">Cucurbita pepo var. moschata</name>
    <dbReference type="NCBI Taxonomy" id="3662"/>
    <lineage>
        <taxon>Eukaryota</taxon>
        <taxon>Viridiplantae</taxon>
        <taxon>Streptophyta</taxon>
        <taxon>Embryophyta</taxon>
        <taxon>Tracheophyta</taxon>
        <taxon>Spermatophyta</taxon>
        <taxon>Magnoliopsida</taxon>
        <taxon>eudicotyledons</taxon>
        <taxon>Gunneridae</taxon>
        <taxon>Pentapetalae</taxon>
        <taxon>rosids</taxon>
        <taxon>fabids</taxon>
        <taxon>Cucurbitales</taxon>
        <taxon>Cucurbitaceae</taxon>
        <taxon>Cucurbiteae</taxon>
        <taxon>Cucurbita</taxon>
    </lineage>
</organism>
<evidence type="ECO:0000256" key="2">
    <source>
        <dbReference type="ARBA" id="ARBA00023157"/>
    </source>
</evidence>
<feature type="domain" description="Pectinesterase inhibitor" evidence="5">
    <location>
        <begin position="29"/>
        <end position="171"/>
    </location>
</feature>
<dbReference type="GeneID" id="111434861"/>
<dbReference type="PANTHER" id="PTHR36710">
    <property type="entry name" value="PECTINESTERASE INHIBITOR-LIKE"/>
    <property type="match status" value="1"/>
</dbReference>
<sequence>MASSSFLAVSLVVLSVLFFNGVMPMHAASQNDVASTICKKTRNPSFCFDVLKSAGTTDLKGLATFTLNLAHDKTVESRALAQSLASKAIDPKLKERYATCAEQYDNAISDIEDGKVNLGEGDYNGVNTKASAAMTEAGDCLDSFAQPPKDSSALSGNGKTVEDICSIILVIANLLLGRA</sequence>
<keyword evidence="1 4" id="KW-0732">Signal</keyword>
<name>A0A6J1EQC5_CUCMO</name>
<dbReference type="GO" id="GO:0046910">
    <property type="term" value="F:pectinesterase inhibitor activity"/>
    <property type="evidence" value="ECO:0007669"/>
    <property type="project" value="InterPro"/>
</dbReference>
<dbReference type="PANTHER" id="PTHR36710:SF4">
    <property type="entry name" value="PLANT INVERTASE_PECTIN METHYLESTERASE INHIBITOR SUPERFAMILY PROTEIN"/>
    <property type="match status" value="1"/>
</dbReference>
<dbReference type="Pfam" id="PF04043">
    <property type="entry name" value="PMEI"/>
    <property type="match status" value="1"/>
</dbReference>
<keyword evidence="2" id="KW-1015">Disulfide bond</keyword>
<protein>
    <submittedName>
        <fullName evidence="7">Pectinesterase inhibitor-like</fullName>
    </submittedName>
</protein>
<evidence type="ECO:0000256" key="1">
    <source>
        <dbReference type="ARBA" id="ARBA00022729"/>
    </source>
</evidence>
<reference evidence="7" key="1">
    <citation type="submission" date="2025-08" db="UniProtKB">
        <authorList>
            <consortium name="RefSeq"/>
        </authorList>
    </citation>
    <scope>IDENTIFICATION</scope>
    <source>
        <tissue evidence="7">Young leaves</tissue>
    </source>
</reference>
<dbReference type="RefSeq" id="XP_022927970.1">
    <property type="nucleotide sequence ID" value="XM_023072202.1"/>
</dbReference>
<evidence type="ECO:0000313" key="7">
    <source>
        <dbReference type="RefSeq" id="XP_022927970.1"/>
    </source>
</evidence>
<dbReference type="KEGG" id="cmos:111434861"/>